<keyword evidence="6" id="KW-1185">Reference proteome</keyword>
<keyword evidence="3" id="KW-0256">Endoplasmic reticulum</keyword>
<dbReference type="PANTHER" id="PTHR12147:SF22">
    <property type="entry name" value="ENDOPLASMIC RETICULUM METALLOPEPTIDASE 1"/>
    <property type="match status" value="1"/>
</dbReference>
<comment type="caution">
    <text evidence="5">The sequence shown here is derived from an EMBL/GenBank/DDBJ whole genome shotgun (WGS) entry which is preliminary data.</text>
</comment>
<dbReference type="Gene3D" id="3.40.630.10">
    <property type="entry name" value="Zn peptidases"/>
    <property type="match status" value="1"/>
</dbReference>
<dbReference type="SUPFAM" id="SSF53187">
    <property type="entry name" value="Zn-dependent exopeptidases"/>
    <property type="match status" value="1"/>
</dbReference>
<organism evidence="5 6">
    <name type="scientific">Ladona fulva</name>
    <name type="common">Scarce chaser dragonfly</name>
    <name type="synonym">Libellula fulva</name>
    <dbReference type="NCBI Taxonomy" id="123851"/>
    <lineage>
        <taxon>Eukaryota</taxon>
        <taxon>Metazoa</taxon>
        <taxon>Ecdysozoa</taxon>
        <taxon>Arthropoda</taxon>
        <taxon>Hexapoda</taxon>
        <taxon>Insecta</taxon>
        <taxon>Pterygota</taxon>
        <taxon>Palaeoptera</taxon>
        <taxon>Odonata</taxon>
        <taxon>Epiprocta</taxon>
        <taxon>Anisoptera</taxon>
        <taxon>Libelluloidea</taxon>
        <taxon>Libellulidae</taxon>
        <taxon>Ladona</taxon>
    </lineage>
</organism>
<dbReference type="Proteomes" id="UP000792457">
    <property type="component" value="Unassembled WGS sequence"/>
</dbReference>
<proteinExistence type="predicted"/>
<evidence type="ECO:0000313" key="6">
    <source>
        <dbReference type="Proteomes" id="UP000792457"/>
    </source>
</evidence>
<evidence type="ECO:0000256" key="2">
    <source>
        <dbReference type="ARBA" id="ARBA00004240"/>
    </source>
</evidence>
<dbReference type="GO" id="GO:0005783">
    <property type="term" value="C:endoplasmic reticulum"/>
    <property type="evidence" value="ECO:0007669"/>
    <property type="project" value="UniProtKB-SubCell"/>
</dbReference>
<comment type="subcellular location">
    <subcellularLocation>
        <location evidence="2">Endoplasmic reticulum</location>
    </subcellularLocation>
</comment>
<name>A0A8K0KMN6_LADFU</name>
<dbReference type="Pfam" id="PF04389">
    <property type="entry name" value="Peptidase_M28"/>
    <property type="match status" value="1"/>
</dbReference>
<dbReference type="OrthoDB" id="76293at2759"/>
<dbReference type="PANTHER" id="PTHR12147">
    <property type="entry name" value="METALLOPEPTIDASE M28 FAMILY MEMBER"/>
    <property type="match status" value="1"/>
</dbReference>
<dbReference type="EMBL" id="KZ309198">
    <property type="protein sequence ID" value="KAG8237640.1"/>
    <property type="molecule type" value="Genomic_DNA"/>
</dbReference>
<feature type="domain" description="Peptidase M28" evidence="4">
    <location>
        <begin position="41"/>
        <end position="88"/>
    </location>
</feature>
<gene>
    <name evidence="5" type="ORF">J437_LFUL013618</name>
</gene>
<dbReference type="InterPro" id="IPR007484">
    <property type="entry name" value="Peptidase_M28"/>
</dbReference>
<evidence type="ECO:0000313" key="5">
    <source>
        <dbReference type="EMBL" id="KAG8237640.1"/>
    </source>
</evidence>
<dbReference type="AlphaFoldDB" id="A0A8K0KMN6"/>
<sequence>MHHVEVDVQRVSGSFSLRFLDGLTNVYHGVQNVIVRVSHKTRPSAHSASDDGASCAIMMEILRVVSQSSEPLVHNLILLFNGAEENLMQ</sequence>
<reference evidence="5" key="1">
    <citation type="submission" date="2013-04" db="EMBL/GenBank/DDBJ databases">
        <authorList>
            <person name="Qu J."/>
            <person name="Murali S.C."/>
            <person name="Bandaranaike D."/>
            <person name="Bellair M."/>
            <person name="Blankenburg K."/>
            <person name="Chao H."/>
            <person name="Dinh H."/>
            <person name="Doddapaneni H."/>
            <person name="Downs B."/>
            <person name="Dugan-Rocha S."/>
            <person name="Elkadiri S."/>
            <person name="Gnanaolivu R.D."/>
            <person name="Hernandez B."/>
            <person name="Javaid M."/>
            <person name="Jayaseelan J.C."/>
            <person name="Lee S."/>
            <person name="Li M."/>
            <person name="Ming W."/>
            <person name="Munidasa M."/>
            <person name="Muniz J."/>
            <person name="Nguyen L."/>
            <person name="Ongeri F."/>
            <person name="Osuji N."/>
            <person name="Pu L.-L."/>
            <person name="Puazo M."/>
            <person name="Qu C."/>
            <person name="Quiroz J."/>
            <person name="Raj R."/>
            <person name="Weissenberger G."/>
            <person name="Xin Y."/>
            <person name="Zou X."/>
            <person name="Han Y."/>
            <person name="Richards S."/>
            <person name="Worley K."/>
            <person name="Muzny D."/>
            <person name="Gibbs R."/>
        </authorList>
    </citation>
    <scope>NUCLEOTIDE SEQUENCE</scope>
    <source>
        <strain evidence="5">Sampled in the wild</strain>
    </source>
</reference>
<evidence type="ECO:0000256" key="3">
    <source>
        <dbReference type="ARBA" id="ARBA00022824"/>
    </source>
</evidence>
<evidence type="ECO:0000259" key="4">
    <source>
        <dbReference type="Pfam" id="PF04389"/>
    </source>
</evidence>
<dbReference type="GO" id="GO:0006508">
    <property type="term" value="P:proteolysis"/>
    <property type="evidence" value="ECO:0007669"/>
    <property type="project" value="InterPro"/>
</dbReference>
<protein>
    <recommendedName>
        <fullName evidence="4">Peptidase M28 domain-containing protein</fullName>
    </recommendedName>
</protein>
<comment type="cofactor">
    <cofactor evidence="1">
        <name>Zn(2+)</name>
        <dbReference type="ChEBI" id="CHEBI:29105"/>
    </cofactor>
</comment>
<dbReference type="InterPro" id="IPR045175">
    <property type="entry name" value="M28_fam"/>
</dbReference>
<reference evidence="5" key="2">
    <citation type="submission" date="2017-10" db="EMBL/GenBank/DDBJ databases">
        <title>Ladona fulva Genome sequencing and assembly.</title>
        <authorList>
            <person name="Murali S."/>
            <person name="Richards S."/>
            <person name="Bandaranaike D."/>
            <person name="Bellair M."/>
            <person name="Blankenburg K."/>
            <person name="Chao H."/>
            <person name="Dinh H."/>
            <person name="Doddapaneni H."/>
            <person name="Dugan-Rocha S."/>
            <person name="Elkadiri S."/>
            <person name="Gnanaolivu R."/>
            <person name="Hernandez B."/>
            <person name="Skinner E."/>
            <person name="Javaid M."/>
            <person name="Lee S."/>
            <person name="Li M."/>
            <person name="Ming W."/>
            <person name="Munidasa M."/>
            <person name="Muniz J."/>
            <person name="Nguyen L."/>
            <person name="Hughes D."/>
            <person name="Osuji N."/>
            <person name="Pu L.-L."/>
            <person name="Puazo M."/>
            <person name="Qu C."/>
            <person name="Quiroz J."/>
            <person name="Raj R."/>
            <person name="Weissenberger G."/>
            <person name="Xin Y."/>
            <person name="Zou X."/>
            <person name="Han Y."/>
            <person name="Worley K."/>
            <person name="Muzny D."/>
            <person name="Gibbs R."/>
        </authorList>
    </citation>
    <scope>NUCLEOTIDE SEQUENCE</scope>
    <source>
        <strain evidence="5">Sampled in the wild</strain>
    </source>
</reference>
<evidence type="ECO:0000256" key="1">
    <source>
        <dbReference type="ARBA" id="ARBA00001947"/>
    </source>
</evidence>
<accession>A0A8K0KMN6</accession>
<dbReference type="GO" id="GO:0008235">
    <property type="term" value="F:metalloexopeptidase activity"/>
    <property type="evidence" value="ECO:0007669"/>
    <property type="project" value="InterPro"/>
</dbReference>
<feature type="non-terminal residue" evidence="5">
    <location>
        <position position="89"/>
    </location>
</feature>